<accession>A0A5B7EWT3</accession>
<dbReference type="EMBL" id="VSRR010004131">
    <property type="protein sequence ID" value="MPC38652.1"/>
    <property type="molecule type" value="Genomic_DNA"/>
</dbReference>
<feature type="compositionally biased region" description="Pro residues" evidence="1">
    <location>
        <begin position="7"/>
        <end position="24"/>
    </location>
</feature>
<keyword evidence="3" id="KW-1185">Reference proteome</keyword>
<evidence type="ECO:0000313" key="2">
    <source>
        <dbReference type="EMBL" id="MPC38652.1"/>
    </source>
</evidence>
<dbReference type="AlphaFoldDB" id="A0A5B7EWT3"/>
<feature type="region of interest" description="Disordered" evidence="1">
    <location>
        <begin position="72"/>
        <end position="130"/>
    </location>
</feature>
<name>A0A5B7EWT3_PORTR</name>
<organism evidence="2 3">
    <name type="scientific">Portunus trituberculatus</name>
    <name type="common">Swimming crab</name>
    <name type="synonym">Neptunus trituberculatus</name>
    <dbReference type="NCBI Taxonomy" id="210409"/>
    <lineage>
        <taxon>Eukaryota</taxon>
        <taxon>Metazoa</taxon>
        <taxon>Ecdysozoa</taxon>
        <taxon>Arthropoda</taxon>
        <taxon>Crustacea</taxon>
        <taxon>Multicrustacea</taxon>
        <taxon>Malacostraca</taxon>
        <taxon>Eumalacostraca</taxon>
        <taxon>Eucarida</taxon>
        <taxon>Decapoda</taxon>
        <taxon>Pleocyemata</taxon>
        <taxon>Brachyura</taxon>
        <taxon>Eubrachyura</taxon>
        <taxon>Portunoidea</taxon>
        <taxon>Portunidae</taxon>
        <taxon>Portuninae</taxon>
        <taxon>Portunus</taxon>
    </lineage>
</organism>
<sequence>MLFLAPTFPPPPASSRPSPSPPPHHLSRIHYSTTTSYHHYRYNHQYDHTPVSHIVHRQLHLRSLLRVETQAPNIGEAEPRPLGGCMSGCDSSRATHPQPARHPAAPVPEGPQPAPALQEAEVTAGLTPAE</sequence>
<evidence type="ECO:0000256" key="1">
    <source>
        <dbReference type="SAM" id="MobiDB-lite"/>
    </source>
</evidence>
<proteinExistence type="predicted"/>
<comment type="caution">
    <text evidence="2">The sequence shown here is derived from an EMBL/GenBank/DDBJ whole genome shotgun (WGS) entry which is preliminary data.</text>
</comment>
<evidence type="ECO:0000313" key="3">
    <source>
        <dbReference type="Proteomes" id="UP000324222"/>
    </source>
</evidence>
<feature type="region of interest" description="Disordered" evidence="1">
    <location>
        <begin position="1"/>
        <end position="32"/>
    </location>
</feature>
<protein>
    <submittedName>
        <fullName evidence="2">Uncharacterized protein</fullName>
    </submittedName>
</protein>
<reference evidence="2 3" key="1">
    <citation type="submission" date="2019-05" db="EMBL/GenBank/DDBJ databases">
        <title>Another draft genome of Portunus trituberculatus and its Hox gene families provides insights of decapod evolution.</title>
        <authorList>
            <person name="Jeong J.-H."/>
            <person name="Song I."/>
            <person name="Kim S."/>
            <person name="Choi T."/>
            <person name="Kim D."/>
            <person name="Ryu S."/>
            <person name="Kim W."/>
        </authorList>
    </citation>
    <scope>NUCLEOTIDE SEQUENCE [LARGE SCALE GENOMIC DNA]</scope>
    <source>
        <tissue evidence="2">Muscle</tissue>
    </source>
</reference>
<dbReference type="Proteomes" id="UP000324222">
    <property type="component" value="Unassembled WGS sequence"/>
</dbReference>
<feature type="compositionally biased region" description="Pro residues" evidence="1">
    <location>
        <begin position="105"/>
        <end position="114"/>
    </location>
</feature>
<gene>
    <name evidence="2" type="ORF">E2C01_032163</name>
</gene>